<comment type="caution">
    <text evidence="4">The sequence shown here is derived from an EMBL/GenBank/DDBJ whole genome shotgun (WGS) entry which is preliminary data.</text>
</comment>
<dbReference type="PROSITE" id="PS50011">
    <property type="entry name" value="PROTEIN_KINASE_DOM"/>
    <property type="match status" value="1"/>
</dbReference>
<dbReference type="AlphaFoldDB" id="A0A1J4JRM5"/>
<dbReference type="InterPro" id="IPR050167">
    <property type="entry name" value="Ser_Thr_protein_kinase"/>
</dbReference>
<dbReference type="SUPFAM" id="SSF50985">
    <property type="entry name" value="RCC1/BLIP-II"/>
    <property type="match status" value="1"/>
</dbReference>
<evidence type="ECO:0000256" key="1">
    <source>
        <dbReference type="PROSITE-ProRule" id="PRU00235"/>
    </source>
</evidence>
<evidence type="ECO:0000256" key="2">
    <source>
        <dbReference type="SAM" id="Coils"/>
    </source>
</evidence>
<dbReference type="Gene3D" id="1.10.510.10">
    <property type="entry name" value="Transferase(Phosphotransferase) domain 1"/>
    <property type="match status" value="1"/>
</dbReference>
<dbReference type="Proteomes" id="UP000179807">
    <property type="component" value="Unassembled WGS sequence"/>
</dbReference>
<evidence type="ECO:0000313" key="5">
    <source>
        <dbReference type="Proteomes" id="UP000179807"/>
    </source>
</evidence>
<dbReference type="Pfam" id="PF00069">
    <property type="entry name" value="Pkinase"/>
    <property type="match status" value="1"/>
</dbReference>
<gene>
    <name evidence="4" type="ORF">TRFO_33212</name>
</gene>
<reference evidence="4" key="1">
    <citation type="submission" date="2016-10" db="EMBL/GenBank/DDBJ databases">
        <authorList>
            <person name="Benchimol M."/>
            <person name="Almeida L.G."/>
            <person name="Vasconcelos A.T."/>
            <person name="Perreira-Neves A."/>
            <person name="Rosa I.A."/>
            <person name="Tasca T."/>
            <person name="Bogo M.R."/>
            <person name="de Souza W."/>
        </authorList>
    </citation>
    <scope>NUCLEOTIDE SEQUENCE [LARGE SCALE GENOMIC DNA]</scope>
    <source>
        <strain evidence="4">K</strain>
    </source>
</reference>
<feature type="domain" description="Protein kinase" evidence="3">
    <location>
        <begin position="478"/>
        <end position="721"/>
    </location>
</feature>
<dbReference type="Gene3D" id="2.130.10.30">
    <property type="entry name" value="Regulator of chromosome condensation 1/beta-lactamase-inhibitor protein II"/>
    <property type="match status" value="2"/>
</dbReference>
<dbReference type="InterPro" id="IPR000719">
    <property type="entry name" value="Prot_kinase_dom"/>
</dbReference>
<proteinExistence type="predicted"/>
<dbReference type="SMART" id="SM00220">
    <property type="entry name" value="S_TKc"/>
    <property type="match status" value="1"/>
</dbReference>
<name>A0A1J4JRM5_9EUKA</name>
<sequence>MSHLKNWKLLVTGYYLDSQLGENHSIPTPVENLDQTSIKCISIGDSFCVALYKDGSVLGWGKTFKGCFGFPREIEEVSIPTKINGLPKIIDVKCGSFFTLFLTEEKTVLIASRENKHNIFEKIKIEEPAVALFGFQDPWIVGESGTVYFYDYEETQKIKKFGPFPGGVPKQIISICFSAILITSSGDALGMSMKKFRPRYFEDTQVVCKNADNFSQIKSLRGVKIKKISGNFEHYFALSEDNNVFVWGGNCNGELGLGDMKDRCSGFVPLITLGNSKVVDIAAGYDHSILVDSSGHVWGFGCGDNGATFLGKEKGPLSKIVEGVVAAHCSNGFSLVELGESPLCEAGTLNLFNKNSLKEESTNNEILIAENKKVKIENSQLRSEILSKEEQIRHLEKMLSQSTEELKLLKKEFLVDKNIRKENEKMKMINQSQNLEISKLKQQIEGLKSKKKTIEKQSSIVNSTLKMKIFSQEEIENFHKIGTIGKGATSKVYKISREEFYSLKILKFYSNTDNEGEYDDENIDSNKFNHIKHFMNEYEIMSQISHPNIIKTFGICYGDEISSPSILLEYCPTNLKKSIKKLTQEEIKQIIEEIISGMLHLHEIGIIHRDLKPENILLDSENHVKICDFGLSTVSSETTHTGGIGTLAYMSPEILNEEEHYTNKVDVYSFGIVLYFILTQGSLPKLSIAKISRGQRIPIPSTIDDFYRTIIEKCLSSYPND</sequence>
<dbReference type="InterPro" id="IPR011009">
    <property type="entry name" value="Kinase-like_dom_sf"/>
</dbReference>
<organism evidence="4 5">
    <name type="scientific">Tritrichomonas foetus</name>
    <dbReference type="NCBI Taxonomy" id="1144522"/>
    <lineage>
        <taxon>Eukaryota</taxon>
        <taxon>Metamonada</taxon>
        <taxon>Parabasalia</taxon>
        <taxon>Tritrichomonadida</taxon>
        <taxon>Tritrichomonadidae</taxon>
        <taxon>Tritrichomonas</taxon>
    </lineage>
</organism>
<dbReference type="PANTHER" id="PTHR23257">
    <property type="entry name" value="SERINE-THREONINE PROTEIN KINASE"/>
    <property type="match status" value="1"/>
</dbReference>
<dbReference type="InterPro" id="IPR009091">
    <property type="entry name" value="RCC1/BLIP-II"/>
</dbReference>
<keyword evidence="5" id="KW-1185">Reference proteome</keyword>
<protein>
    <recommendedName>
        <fullName evidence="3">Protein kinase domain-containing protein</fullName>
    </recommendedName>
</protein>
<dbReference type="GO" id="GO:0005737">
    <property type="term" value="C:cytoplasm"/>
    <property type="evidence" value="ECO:0007669"/>
    <property type="project" value="TreeGrafter"/>
</dbReference>
<evidence type="ECO:0000313" key="4">
    <source>
        <dbReference type="EMBL" id="OHT00182.1"/>
    </source>
</evidence>
<dbReference type="InterPro" id="IPR000408">
    <property type="entry name" value="Reg_chr_condens"/>
</dbReference>
<dbReference type="OrthoDB" id="10256179at2759"/>
<dbReference type="SUPFAM" id="SSF56112">
    <property type="entry name" value="Protein kinase-like (PK-like)"/>
    <property type="match status" value="1"/>
</dbReference>
<accession>A0A1J4JRM5</accession>
<feature type="coiled-coil region" evidence="2">
    <location>
        <begin position="364"/>
        <end position="457"/>
    </location>
</feature>
<dbReference type="PROSITE" id="PS50012">
    <property type="entry name" value="RCC1_3"/>
    <property type="match status" value="2"/>
</dbReference>
<dbReference type="GO" id="GO:0007165">
    <property type="term" value="P:signal transduction"/>
    <property type="evidence" value="ECO:0007669"/>
    <property type="project" value="TreeGrafter"/>
</dbReference>
<keyword evidence="2" id="KW-0175">Coiled coil</keyword>
<evidence type="ECO:0000259" key="3">
    <source>
        <dbReference type="PROSITE" id="PS50011"/>
    </source>
</evidence>
<dbReference type="PROSITE" id="PS00108">
    <property type="entry name" value="PROTEIN_KINASE_ST"/>
    <property type="match status" value="1"/>
</dbReference>
<dbReference type="EMBL" id="MLAK01000968">
    <property type="protein sequence ID" value="OHT00182.1"/>
    <property type="molecule type" value="Genomic_DNA"/>
</dbReference>
<feature type="repeat" description="RCC1" evidence="1">
    <location>
        <begin position="55"/>
        <end position="105"/>
    </location>
</feature>
<dbReference type="Pfam" id="PF00415">
    <property type="entry name" value="RCC1"/>
    <property type="match status" value="2"/>
</dbReference>
<dbReference type="GO" id="GO:0004672">
    <property type="term" value="F:protein kinase activity"/>
    <property type="evidence" value="ECO:0007669"/>
    <property type="project" value="InterPro"/>
</dbReference>
<dbReference type="VEuPathDB" id="TrichDB:TRFO_33212"/>
<dbReference type="GO" id="GO:0005524">
    <property type="term" value="F:ATP binding"/>
    <property type="evidence" value="ECO:0007669"/>
    <property type="project" value="InterPro"/>
</dbReference>
<dbReference type="PRINTS" id="PR00633">
    <property type="entry name" value="RCCNDNSATION"/>
</dbReference>
<feature type="repeat" description="RCC1" evidence="1">
    <location>
        <begin position="242"/>
        <end position="294"/>
    </location>
</feature>
<dbReference type="InterPro" id="IPR008271">
    <property type="entry name" value="Ser/Thr_kinase_AS"/>
</dbReference>
<dbReference type="PROSITE" id="PS00626">
    <property type="entry name" value="RCC1_2"/>
    <property type="match status" value="1"/>
</dbReference>
<dbReference type="RefSeq" id="XP_068353318.1">
    <property type="nucleotide sequence ID" value="XM_068508955.1"/>
</dbReference>
<dbReference type="GeneID" id="94843659"/>